<dbReference type="Gene3D" id="3.90.550.10">
    <property type="entry name" value="Spore Coat Polysaccharide Biosynthesis Protein SpsA, Chain A"/>
    <property type="match status" value="1"/>
</dbReference>
<accession>A0ABS4BCF5</accession>
<dbReference type="SUPFAM" id="SSF53448">
    <property type="entry name" value="Nucleotide-diphospho-sugar transferases"/>
    <property type="match status" value="1"/>
</dbReference>
<sequence>MSIADRVAAAGGELLRFEASPPRNGVRYVACVPVRDEAERVGACLDALDREFGSSLHTVMLVNDCDDASMDVICGRMPGRGGMLTAAAINWRDSRGTAPRARSLAFEIAREVAPEALLFSTDADTIVCPGLMAAYDAAFAQGFDLVCGRIGFLAGEVASLPAVDPRRDAAIRAYRDATRHILALAFPDPGNPWPHHGNIGGANFAITAAAYRIAGPVPLVAFGEDRALRRSCEAHGLRIAYVDAARVETSCRLDSRTEGGLAAELARNRIESDPLVDEALEPPSKLVRRMRLRHLVTTCEDRAGVASALTSGGMTSDRAHQLADMPARPLAWFHAEAELAVLRRERMRFSQMARHLPALLRFEAKIAEARSDKVPEFEG</sequence>
<keyword evidence="2" id="KW-1185">Reference proteome</keyword>
<gene>
    <name evidence="1" type="ORF">J6595_02335</name>
</gene>
<organism evidence="1 2">
    <name type="scientific">Jiella mangrovi</name>
    <dbReference type="NCBI Taxonomy" id="2821407"/>
    <lineage>
        <taxon>Bacteria</taxon>
        <taxon>Pseudomonadati</taxon>
        <taxon>Pseudomonadota</taxon>
        <taxon>Alphaproteobacteria</taxon>
        <taxon>Hyphomicrobiales</taxon>
        <taxon>Aurantimonadaceae</taxon>
        <taxon>Jiella</taxon>
    </lineage>
</organism>
<dbReference type="EMBL" id="JAGJCF010000001">
    <property type="protein sequence ID" value="MBP0614427.1"/>
    <property type="molecule type" value="Genomic_DNA"/>
</dbReference>
<dbReference type="RefSeq" id="WP_209592829.1">
    <property type="nucleotide sequence ID" value="NZ_JAGJCF010000001.1"/>
</dbReference>
<proteinExistence type="predicted"/>
<protein>
    <submittedName>
        <fullName evidence="1">Glycosyltransferase</fullName>
        <ecNumber evidence="1">2.4.-.-</ecNumber>
    </submittedName>
</protein>
<evidence type="ECO:0000313" key="1">
    <source>
        <dbReference type="EMBL" id="MBP0614427.1"/>
    </source>
</evidence>
<name>A0ABS4BCF5_9HYPH</name>
<dbReference type="Proteomes" id="UP000678276">
    <property type="component" value="Unassembled WGS sequence"/>
</dbReference>
<dbReference type="InterPro" id="IPR029044">
    <property type="entry name" value="Nucleotide-diphossugar_trans"/>
</dbReference>
<evidence type="ECO:0000313" key="2">
    <source>
        <dbReference type="Proteomes" id="UP000678276"/>
    </source>
</evidence>
<dbReference type="GO" id="GO:0016757">
    <property type="term" value="F:glycosyltransferase activity"/>
    <property type="evidence" value="ECO:0007669"/>
    <property type="project" value="UniProtKB-KW"/>
</dbReference>
<comment type="caution">
    <text evidence="1">The sequence shown here is derived from an EMBL/GenBank/DDBJ whole genome shotgun (WGS) entry which is preliminary data.</text>
</comment>
<keyword evidence="1" id="KW-0328">Glycosyltransferase</keyword>
<reference evidence="1 2" key="1">
    <citation type="submission" date="2021-04" db="EMBL/GenBank/DDBJ databases">
        <title>Whole genome sequence of Jiella sp. KSK16Y-1.</title>
        <authorList>
            <person name="Tuo L."/>
        </authorList>
    </citation>
    <scope>NUCLEOTIDE SEQUENCE [LARGE SCALE GENOMIC DNA]</scope>
    <source>
        <strain evidence="1 2">KSK16Y-1</strain>
    </source>
</reference>
<dbReference type="CDD" id="cd00761">
    <property type="entry name" value="Glyco_tranf_GTA_type"/>
    <property type="match status" value="1"/>
</dbReference>
<keyword evidence="1" id="KW-0808">Transferase</keyword>
<dbReference type="EC" id="2.4.-.-" evidence="1"/>